<evidence type="ECO:0000313" key="2">
    <source>
        <dbReference type="Proteomes" id="UP000259273"/>
    </source>
</evidence>
<feature type="non-terminal residue" evidence="1">
    <location>
        <position position="1"/>
    </location>
</feature>
<dbReference type="InterPro" id="IPR025566">
    <property type="entry name" value="DUF4331"/>
</dbReference>
<comment type="caution">
    <text evidence="1">The sequence shown here is derived from an EMBL/GenBank/DDBJ whole genome shotgun (WGS) entry which is preliminary data.</text>
</comment>
<organism evidence="1 2">
    <name type="scientific">Haliea salexigens</name>
    <dbReference type="NCBI Taxonomy" id="287487"/>
    <lineage>
        <taxon>Bacteria</taxon>
        <taxon>Pseudomonadati</taxon>
        <taxon>Pseudomonadota</taxon>
        <taxon>Gammaproteobacteria</taxon>
        <taxon>Cellvibrionales</taxon>
        <taxon>Halieaceae</taxon>
        <taxon>Haliea</taxon>
    </lineage>
</organism>
<name>A0A3C1KKC2_9GAMM</name>
<sequence>AGFPNGRRPGDDVVDIALRVVMGVLLDPEDAPAGQLAFTDGAYIDDSFFDNAFPYLVTPLPGAQN</sequence>
<evidence type="ECO:0008006" key="3">
    <source>
        <dbReference type="Google" id="ProtNLM"/>
    </source>
</evidence>
<gene>
    <name evidence="1" type="ORF">DCP75_05475</name>
</gene>
<dbReference type="Proteomes" id="UP000259273">
    <property type="component" value="Unassembled WGS sequence"/>
</dbReference>
<proteinExistence type="predicted"/>
<evidence type="ECO:0000313" key="1">
    <source>
        <dbReference type="EMBL" id="HAN27160.1"/>
    </source>
</evidence>
<accession>A0A3C1KKC2</accession>
<protein>
    <recommendedName>
        <fullName evidence="3">DUF4331 domain-containing protein</fullName>
    </recommendedName>
</protein>
<reference evidence="1 2" key="1">
    <citation type="journal article" date="2018" name="Nat. Biotechnol.">
        <title>A standardized bacterial taxonomy based on genome phylogeny substantially revises the tree of life.</title>
        <authorList>
            <person name="Parks D.H."/>
            <person name="Chuvochina M."/>
            <person name="Waite D.W."/>
            <person name="Rinke C."/>
            <person name="Skarshewski A."/>
            <person name="Chaumeil P.A."/>
            <person name="Hugenholtz P."/>
        </authorList>
    </citation>
    <scope>NUCLEOTIDE SEQUENCE [LARGE SCALE GENOMIC DNA]</scope>
    <source>
        <strain evidence="1">UBA9158</strain>
    </source>
</reference>
<dbReference type="Pfam" id="PF14224">
    <property type="entry name" value="DUF4331"/>
    <property type="match status" value="1"/>
</dbReference>
<dbReference type="AlphaFoldDB" id="A0A3C1KKC2"/>
<dbReference type="EMBL" id="DMND01000078">
    <property type="protein sequence ID" value="HAN27160.1"/>
    <property type="molecule type" value="Genomic_DNA"/>
</dbReference>